<dbReference type="Proteomes" id="UP000053257">
    <property type="component" value="Unassembled WGS sequence"/>
</dbReference>
<feature type="region of interest" description="Disordered" evidence="1">
    <location>
        <begin position="710"/>
        <end position="729"/>
    </location>
</feature>
<feature type="region of interest" description="Disordered" evidence="1">
    <location>
        <begin position="556"/>
        <end position="665"/>
    </location>
</feature>
<name>A0A0C3PN88_PHLG1</name>
<proteinExistence type="predicted"/>
<evidence type="ECO:0000313" key="2">
    <source>
        <dbReference type="EMBL" id="KIP08263.1"/>
    </source>
</evidence>
<reference evidence="2 3" key="1">
    <citation type="journal article" date="2014" name="PLoS Genet.">
        <title>Analysis of the Phlebiopsis gigantea genome, transcriptome and secretome provides insight into its pioneer colonization strategies of wood.</title>
        <authorList>
            <person name="Hori C."/>
            <person name="Ishida T."/>
            <person name="Igarashi K."/>
            <person name="Samejima M."/>
            <person name="Suzuki H."/>
            <person name="Master E."/>
            <person name="Ferreira P."/>
            <person name="Ruiz-Duenas F.J."/>
            <person name="Held B."/>
            <person name="Canessa P."/>
            <person name="Larrondo L.F."/>
            <person name="Schmoll M."/>
            <person name="Druzhinina I.S."/>
            <person name="Kubicek C.P."/>
            <person name="Gaskell J.A."/>
            <person name="Kersten P."/>
            <person name="St John F."/>
            <person name="Glasner J."/>
            <person name="Sabat G."/>
            <person name="Splinter BonDurant S."/>
            <person name="Syed K."/>
            <person name="Yadav J."/>
            <person name="Mgbeahuruike A.C."/>
            <person name="Kovalchuk A."/>
            <person name="Asiegbu F.O."/>
            <person name="Lackner G."/>
            <person name="Hoffmeister D."/>
            <person name="Rencoret J."/>
            <person name="Gutierrez A."/>
            <person name="Sun H."/>
            <person name="Lindquist E."/>
            <person name="Barry K."/>
            <person name="Riley R."/>
            <person name="Grigoriev I.V."/>
            <person name="Henrissat B."/>
            <person name="Kues U."/>
            <person name="Berka R.M."/>
            <person name="Martinez A.T."/>
            <person name="Covert S.F."/>
            <person name="Blanchette R.A."/>
            <person name="Cullen D."/>
        </authorList>
    </citation>
    <scope>NUCLEOTIDE SEQUENCE [LARGE SCALE GENOMIC DNA]</scope>
    <source>
        <strain evidence="2 3">11061_1 CR5-6</strain>
    </source>
</reference>
<evidence type="ECO:0000256" key="1">
    <source>
        <dbReference type="SAM" id="MobiDB-lite"/>
    </source>
</evidence>
<feature type="compositionally biased region" description="Acidic residues" evidence="1">
    <location>
        <begin position="711"/>
        <end position="721"/>
    </location>
</feature>
<protein>
    <submittedName>
        <fullName evidence="2">Uncharacterized protein</fullName>
    </submittedName>
</protein>
<dbReference type="HOGENOM" id="CLU_014056_0_0_1"/>
<feature type="compositionally biased region" description="Low complexity" evidence="1">
    <location>
        <begin position="598"/>
        <end position="611"/>
    </location>
</feature>
<accession>A0A0C3PN88</accession>
<evidence type="ECO:0000313" key="3">
    <source>
        <dbReference type="Proteomes" id="UP000053257"/>
    </source>
</evidence>
<gene>
    <name evidence="2" type="ORF">PHLGIDRAFT_384620</name>
</gene>
<dbReference type="OrthoDB" id="3158032at2759"/>
<organism evidence="2 3">
    <name type="scientific">Phlebiopsis gigantea (strain 11061_1 CR5-6)</name>
    <name type="common">White-rot fungus</name>
    <name type="synonym">Peniophora gigantea</name>
    <dbReference type="NCBI Taxonomy" id="745531"/>
    <lineage>
        <taxon>Eukaryota</taxon>
        <taxon>Fungi</taxon>
        <taxon>Dikarya</taxon>
        <taxon>Basidiomycota</taxon>
        <taxon>Agaricomycotina</taxon>
        <taxon>Agaricomycetes</taxon>
        <taxon>Polyporales</taxon>
        <taxon>Phanerochaetaceae</taxon>
        <taxon>Phlebiopsis</taxon>
    </lineage>
</organism>
<sequence length="748" mass="82908">MSQTRVVYTRRNIAVVAGRASSNPPLAIIPAPEKLSALSKLDRNSRGKLELSKRIYDVRDAFKNILQAALQSAPAAKRSSGHAQASESRIRSLAALCAATVGEHIEDQVQIAREENEEADQDDDEQLKVIDTLYGAVYPHYRKYTIVAHALSIILSICSSDHTLLTVLLDVTITHNLVLESRLLLHNIFRCIIRPSTSDRHAALPICHPAHTRYLTQLLDICCRPHSYLAFNEAAFVNTLSEAYSDSSTSALVDFWTCKAVVRLARVLRSRDYTAFLSMCLSAETFLSSHRELASRRGGKGPSCEHGFDGVAERLGKWLSHACQRLHDTSSSPDPSTLQELAIISDILTRANACQFHRLHWSADADVLTNAIASLSVMCVASPTSAYLTLAALDSCHSILRGVEPKPGLFEILVAIATPQTPENDAPSTMKFLSFTIPVLQGWAHALRSHSYHLLESSLWSSALTHIEGSTPEIGSHYDPASHHNIFHTELERLRCELVRRVEDAERRCFNDRGELQVLSTRTPRKGTLADGEWRWEDLVGCWVQKTPVCGAPALRAKRRRSAREDPPLTTKHARREIAGPSARNAVTMPRRRLSERAASVSSNTTSSTATIVPRRPSMFHRRSSRPSSAQSSATSSRLPTPCDENVLPARPARKKPSSSRRTSNFVSILRDAQVNRIVLHSDRLEDDDGAWLRASGDVMKRYPAITQSDLSEDEADASLDADDHLLTAEHPSSDDVLDLFAYRSSEW</sequence>
<dbReference type="AlphaFoldDB" id="A0A0C3PN88"/>
<dbReference type="EMBL" id="KN840482">
    <property type="protein sequence ID" value="KIP08263.1"/>
    <property type="molecule type" value="Genomic_DNA"/>
</dbReference>
<keyword evidence="3" id="KW-1185">Reference proteome</keyword>
<feature type="compositionally biased region" description="Low complexity" evidence="1">
    <location>
        <begin position="626"/>
        <end position="638"/>
    </location>
</feature>